<dbReference type="OrthoDB" id="8953821at2"/>
<name>A0A2S2BVL4_9NOCA</name>
<dbReference type="GO" id="GO:0015293">
    <property type="term" value="F:symporter activity"/>
    <property type="evidence" value="ECO:0007669"/>
    <property type="project" value="UniProtKB-KW"/>
</dbReference>
<dbReference type="InterPro" id="IPR011701">
    <property type="entry name" value="MFS"/>
</dbReference>
<feature type="domain" description="Major facilitator superfamily (MFS) profile" evidence="10">
    <location>
        <begin position="19"/>
        <end position="424"/>
    </location>
</feature>
<dbReference type="PANTHER" id="PTHR43528:SF1">
    <property type="entry name" value="ALPHA-KETOGLUTARATE PERMEASE"/>
    <property type="match status" value="1"/>
</dbReference>
<dbReference type="GO" id="GO:0005886">
    <property type="term" value="C:plasma membrane"/>
    <property type="evidence" value="ECO:0007669"/>
    <property type="project" value="UniProtKB-SubCell"/>
</dbReference>
<organism evidence="11 12">
    <name type="scientific">Rhodococcus oxybenzonivorans</name>
    <dbReference type="NCBI Taxonomy" id="1990687"/>
    <lineage>
        <taxon>Bacteria</taxon>
        <taxon>Bacillati</taxon>
        <taxon>Actinomycetota</taxon>
        <taxon>Actinomycetes</taxon>
        <taxon>Mycobacteriales</taxon>
        <taxon>Nocardiaceae</taxon>
        <taxon>Rhodococcus</taxon>
    </lineage>
</organism>
<evidence type="ECO:0000256" key="2">
    <source>
        <dbReference type="ARBA" id="ARBA00008240"/>
    </source>
</evidence>
<comment type="subcellular location">
    <subcellularLocation>
        <location evidence="1">Cell membrane</location>
        <topology evidence="1">Multi-pass membrane protein</topology>
    </subcellularLocation>
</comment>
<keyword evidence="12" id="KW-1185">Reference proteome</keyword>
<keyword evidence="3" id="KW-0813">Transport</keyword>
<keyword evidence="8 9" id="KW-0472">Membrane</keyword>
<feature type="transmembrane region" description="Helical" evidence="9">
    <location>
        <begin position="121"/>
        <end position="145"/>
    </location>
</feature>
<evidence type="ECO:0000256" key="6">
    <source>
        <dbReference type="ARBA" id="ARBA00022847"/>
    </source>
</evidence>
<dbReference type="InterPro" id="IPR051084">
    <property type="entry name" value="H+-coupled_symporters"/>
</dbReference>
<comment type="similarity">
    <text evidence="2">Belongs to the major facilitator superfamily. Metabolite:H+ Symporter (MHS) family (TC 2.A.1.6) family.</text>
</comment>
<keyword evidence="6" id="KW-0769">Symport</keyword>
<feature type="transmembrane region" description="Helical" evidence="9">
    <location>
        <begin position="302"/>
        <end position="325"/>
    </location>
</feature>
<protein>
    <submittedName>
        <fullName evidence="11">MFS transporter</fullName>
    </submittedName>
</protein>
<dbReference type="InterPro" id="IPR036259">
    <property type="entry name" value="MFS_trans_sf"/>
</dbReference>
<accession>A0A2S2BVL4</accession>
<evidence type="ECO:0000313" key="11">
    <source>
        <dbReference type="EMBL" id="AWK72661.1"/>
    </source>
</evidence>
<dbReference type="Pfam" id="PF07690">
    <property type="entry name" value="MFS_1"/>
    <property type="match status" value="1"/>
</dbReference>
<feature type="transmembrane region" description="Helical" evidence="9">
    <location>
        <begin position="371"/>
        <end position="392"/>
    </location>
</feature>
<keyword evidence="5 9" id="KW-0812">Transmembrane</keyword>
<feature type="transmembrane region" description="Helical" evidence="9">
    <location>
        <begin position="57"/>
        <end position="82"/>
    </location>
</feature>
<evidence type="ECO:0000313" key="12">
    <source>
        <dbReference type="Proteomes" id="UP000245711"/>
    </source>
</evidence>
<dbReference type="InterPro" id="IPR020846">
    <property type="entry name" value="MFS_dom"/>
</dbReference>
<dbReference type="EMBL" id="CP021354">
    <property type="protein sequence ID" value="AWK72661.1"/>
    <property type="molecule type" value="Genomic_DNA"/>
</dbReference>
<sequence>MDQTTVPTASTGAVNGRRAAFAGGVGTMIEGYDFSMYGYMAVIVAPLFFPSDNAVSSLLLTLSVFAAAYAARPLGGIVFGYVGDRVSRRAALMTTLLCMGLSSAAIGMLPTALAIGPVASVALVCLRLLQGFSVGGEVAGAATLVSEAAPAGRRGRYGAMNPFGATLGFALASAVAGLVSLLTTDEQMTSWGWRIPFLVALPLAGICLALRRSLVHQPAADQVRPTSSPVADVLKNWKRPLLQSSGISLAVNGSAYFGLTYLSIHLITELGYPKTGVYWTTTVVVAISACLMLLTGRLGDRIGLTGLAGIGLTGFFAVTAGAMAVMGSGSLLVAGIAFMVIMVNSSFLQVAGYSMIPELFDQKVRYTGTALGWNIGVVIAGGTAPVVCVWLVERTGNALSPALFVMGVCVAGALAVFSVRRANAYKGVIRSGCCHSM</sequence>
<evidence type="ECO:0000256" key="4">
    <source>
        <dbReference type="ARBA" id="ARBA00022475"/>
    </source>
</evidence>
<feature type="transmembrane region" description="Helical" evidence="9">
    <location>
        <begin position="276"/>
        <end position="295"/>
    </location>
</feature>
<feature type="transmembrane region" description="Helical" evidence="9">
    <location>
        <begin position="245"/>
        <end position="264"/>
    </location>
</feature>
<feature type="transmembrane region" description="Helical" evidence="9">
    <location>
        <begin position="398"/>
        <end position="417"/>
    </location>
</feature>
<dbReference type="RefSeq" id="WP_109329968.1">
    <property type="nucleotide sequence ID" value="NZ_CP021354.1"/>
</dbReference>
<feature type="transmembrane region" description="Helical" evidence="9">
    <location>
        <begin position="191"/>
        <end position="210"/>
    </location>
</feature>
<dbReference type="KEGG" id="roz:CBI38_14885"/>
<dbReference type="InterPro" id="IPR005829">
    <property type="entry name" value="Sugar_transporter_CS"/>
</dbReference>
<dbReference type="PROSITE" id="PS00217">
    <property type="entry name" value="SUGAR_TRANSPORT_2"/>
    <property type="match status" value="1"/>
</dbReference>
<evidence type="ECO:0000259" key="10">
    <source>
        <dbReference type="PROSITE" id="PS50850"/>
    </source>
</evidence>
<evidence type="ECO:0000256" key="5">
    <source>
        <dbReference type="ARBA" id="ARBA00022692"/>
    </source>
</evidence>
<dbReference type="AlphaFoldDB" id="A0A2S2BVL4"/>
<feature type="transmembrane region" description="Helical" evidence="9">
    <location>
        <begin position="157"/>
        <end position="179"/>
    </location>
</feature>
<keyword evidence="4" id="KW-1003">Cell membrane</keyword>
<evidence type="ECO:0000256" key="7">
    <source>
        <dbReference type="ARBA" id="ARBA00022989"/>
    </source>
</evidence>
<dbReference type="PANTHER" id="PTHR43528">
    <property type="entry name" value="ALPHA-KETOGLUTARATE PERMEASE"/>
    <property type="match status" value="1"/>
</dbReference>
<feature type="transmembrane region" description="Helical" evidence="9">
    <location>
        <begin position="331"/>
        <end position="350"/>
    </location>
</feature>
<dbReference type="Gene3D" id="1.20.1250.20">
    <property type="entry name" value="MFS general substrate transporter like domains"/>
    <property type="match status" value="2"/>
</dbReference>
<reference evidence="11 12" key="1">
    <citation type="submission" date="2017-05" db="EMBL/GenBank/DDBJ databases">
        <title>Isolation of Rhodococcus sp. S2-17 biodegrading of BP-3.</title>
        <authorList>
            <person name="Lee Y."/>
            <person name="Kim K.H."/>
            <person name="Chun B.H."/>
            <person name="Jung H.S."/>
            <person name="Jeon C.O."/>
        </authorList>
    </citation>
    <scope>NUCLEOTIDE SEQUENCE [LARGE SCALE GENOMIC DNA]</scope>
    <source>
        <strain evidence="11 12">S2-17</strain>
    </source>
</reference>
<evidence type="ECO:0000256" key="9">
    <source>
        <dbReference type="SAM" id="Phobius"/>
    </source>
</evidence>
<evidence type="ECO:0000256" key="8">
    <source>
        <dbReference type="ARBA" id="ARBA00023136"/>
    </source>
</evidence>
<evidence type="ECO:0000256" key="1">
    <source>
        <dbReference type="ARBA" id="ARBA00004651"/>
    </source>
</evidence>
<dbReference type="SUPFAM" id="SSF103473">
    <property type="entry name" value="MFS general substrate transporter"/>
    <property type="match status" value="1"/>
</dbReference>
<evidence type="ECO:0000256" key="3">
    <source>
        <dbReference type="ARBA" id="ARBA00022448"/>
    </source>
</evidence>
<dbReference type="Proteomes" id="UP000245711">
    <property type="component" value="Chromosome"/>
</dbReference>
<gene>
    <name evidence="11" type="ORF">CBI38_14885</name>
</gene>
<dbReference type="PROSITE" id="PS50850">
    <property type="entry name" value="MFS"/>
    <property type="match status" value="1"/>
</dbReference>
<feature type="transmembrane region" description="Helical" evidence="9">
    <location>
        <begin position="94"/>
        <end position="115"/>
    </location>
</feature>
<proteinExistence type="inferred from homology"/>
<keyword evidence="7 9" id="KW-1133">Transmembrane helix</keyword>